<name>S3CYG3_GLAL2</name>
<reference evidence="2 3" key="1">
    <citation type="journal article" date="2013" name="BMC Genomics">
        <title>Genomics-driven discovery of the pneumocandin biosynthetic gene cluster in the fungus Glarea lozoyensis.</title>
        <authorList>
            <person name="Chen L."/>
            <person name="Yue Q."/>
            <person name="Zhang X."/>
            <person name="Xiang M."/>
            <person name="Wang C."/>
            <person name="Li S."/>
            <person name="Che Y."/>
            <person name="Ortiz-Lopez F.J."/>
            <person name="Bills G.F."/>
            <person name="Liu X."/>
            <person name="An Z."/>
        </authorList>
    </citation>
    <scope>NUCLEOTIDE SEQUENCE [LARGE SCALE GENOMIC DNA]</scope>
    <source>
        <strain evidence="3">ATCC 20868 / MF5171</strain>
    </source>
</reference>
<sequence>MSFGWSFGDVVAGINLIFKVYNAVSDGPRNSKVEASQFFADFSEVIVRLDKWEARKAACDKDQNLRASHEELKELCTTFIKRHFRIIQQANPDTRTGRPGRSTWIKKVSFTGSQVASLYNQVQWPFERKELSRLREKLQFFLQLSAWDVALDTNQIVNEFKSSHAELLSSNLKLVSSHLDLVSRITFNLKRVTHPLESGSLSNQIDYPMLRHLDQALRPPEPLRAIHAPPQLASLPWHGLQHGEDAELSAVSVTHHYDSDMGDLDESEMRGLLSRRLDNMSMRVRRVETLESLPEDASADGISTTQDLMTRLRNMRGQIGGAVGISEPSQSHEVIEEDVVDPGTALQTEIEAWNKLEERIEREILHPGRLLTPGPDTRLSESNPIPIPSCNPARNVASSLSPPPSPHNGWHAQSHGSPDSSRGYFSTSPGTSRATTQRRRSSASSTSTSPTPSIQLEHFLRVQVSYPGHTKTAVIHSISQSDEGDVRSINLTSEDGTTEIRHSVDLKAPALTETSMKPFLDNSHVDKTHRFRVQFQGAHNIKVTKVASNSRPVRHQCPPIYTFFKEKDYLCFQQHLLNKAVQQQKDVMSIKSSVGEVQSRLGTIRILLDLYSGTRHIFYFRHTSEQKHGFVEWPVNIFKDPSEPRPGNKVLKLDSRDGKSLTLAKGLSRRSTQGSISTIASSDAAGSSTKRGDRSPTYKSIKGLIIEFYDFDDCHEFWDEFRAREVTFFESRGLGLIQTAELPADVPAELPG</sequence>
<evidence type="ECO:0000313" key="3">
    <source>
        <dbReference type="Proteomes" id="UP000016922"/>
    </source>
</evidence>
<dbReference type="AlphaFoldDB" id="S3CYG3"/>
<feature type="compositionally biased region" description="Low complexity" evidence="1">
    <location>
        <begin position="442"/>
        <end position="453"/>
    </location>
</feature>
<feature type="region of interest" description="Disordered" evidence="1">
    <location>
        <begin position="667"/>
        <end position="695"/>
    </location>
</feature>
<accession>S3CYG3</accession>
<dbReference type="OMA" id="QTHEPEA"/>
<gene>
    <name evidence="2" type="ORF">GLAREA_11427</name>
</gene>
<protein>
    <submittedName>
        <fullName evidence="2">Uncharacterized protein</fullName>
    </submittedName>
</protein>
<organism evidence="2 3">
    <name type="scientific">Glarea lozoyensis (strain ATCC 20868 / MF5171)</name>
    <dbReference type="NCBI Taxonomy" id="1116229"/>
    <lineage>
        <taxon>Eukaryota</taxon>
        <taxon>Fungi</taxon>
        <taxon>Dikarya</taxon>
        <taxon>Ascomycota</taxon>
        <taxon>Pezizomycotina</taxon>
        <taxon>Leotiomycetes</taxon>
        <taxon>Helotiales</taxon>
        <taxon>Helotiaceae</taxon>
        <taxon>Glarea</taxon>
    </lineage>
</organism>
<feature type="compositionally biased region" description="Polar residues" evidence="1">
    <location>
        <begin position="414"/>
        <end position="430"/>
    </location>
</feature>
<dbReference type="KEGG" id="glz:GLAREA_11427"/>
<evidence type="ECO:0000313" key="2">
    <source>
        <dbReference type="EMBL" id="EPE24846.1"/>
    </source>
</evidence>
<dbReference type="OrthoDB" id="5400409at2759"/>
<keyword evidence="3" id="KW-1185">Reference proteome</keyword>
<dbReference type="eggNOG" id="ENOG502SSC1">
    <property type="taxonomic scope" value="Eukaryota"/>
</dbReference>
<feature type="region of interest" description="Disordered" evidence="1">
    <location>
        <begin position="367"/>
        <end position="454"/>
    </location>
</feature>
<feature type="compositionally biased region" description="Polar residues" evidence="1">
    <location>
        <begin position="669"/>
        <end position="689"/>
    </location>
</feature>
<evidence type="ECO:0000256" key="1">
    <source>
        <dbReference type="SAM" id="MobiDB-lite"/>
    </source>
</evidence>
<dbReference type="EMBL" id="KE145372">
    <property type="protein sequence ID" value="EPE24846.1"/>
    <property type="molecule type" value="Genomic_DNA"/>
</dbReference>
<proteinExistence type="predicted"/>
<dbReference type="GeneID" id="19470468"/>
<dbReference type="RefSeq" id="XP_008087761.1">
    <property type="nucleotide sequence ID" value="XM_008089570.1"/>
</dbReference>
<dbReference type="Proteomes" id="UP000016922">
    <property type="component" value="Unassembled WGS sequence"/>
</dbReference>
<dbReference type="HOGENOM" id="CLU_371301_0_0_1"/>